<comment type="caution">
    <text evidence="2">The sequence shown here is derived from an EMBL/GenBank/DDBJ whole genome shotgun (WGS) entry which is preliminary data.</text>
</comment>
<dbReference type="AlphaFoldDB" id="A0A2G9ZM34"/>
<reference evidence="2 3" key="1">
    <citation type="submission" date="2017-09" db="EMBL/GenBank/DDBJ databases">
        <title>Depth-based differentiation of microbial function through sediment-hosted aquifers and enrichment of novel symbionts in the deep terrestrial subsurface.</title>
        <authorList>
            <person name="Probst A.J."/>
            <person name="Ladd B."/>
            <person name="Jarett J.K."/>
            <person name="Geller-Mcgrath D.E."/>
            <person name="Sieber C.M."/>
            <person name="Emerson J.B."/>
            <person name="Anantharaman K."/>
            <person name="Thomas B.C."/>
            <person name="Malmstrom R."/>
            <person name="Stieglmeier M."/>
            <person name="Klingl A."/>
            <person name="Woyke T."/>
            <person name="Ryan C.M."/>
            <person name="Banfield J.F."/>
        </authorList>
    </citation>
    <scope>NUCLEOTIDE SEQUENCE [LARGE SCALE GENOMIC DNA]</scope>
    <source>
        <strain evidence="2">CG23_combo_of_CG06-09_8_20_14_all_49_15</strain>
    </source>
</reference>
<gene>
    <name evidence="2" type="ORF">COX22_04515</name>
</gene>
<organism evidence="2 3">
    <name type="scientific">Candidatus Falkowbacteria bacterium CG23_combo_of_CG06-09_8_20_14_all_49_15</name>
    <dbReference type="NCBI Taxonomy" id="1974572"/>
    <lineage>
        <taxon>Bacteria</taxon>
        <taxon>Candidatus Falkowiibacteriota</taxon>
    </lineage>
</organism>
<keyword evidence="1" id="KW-1133">Transmembrane helix</keyword>
<protein>
    <submittedName>
        <fullName evidence="2">Uncharacterized protein</fullName>
    </submittedName>
</protein>
<keyword evidence="1" id="KW-0812">Transmembrane</keyword>
<keyword evidence="1" id="KW-0472">Membrane</keyword>
<evidence type="ECO:0000313" key="3">
    <source>
        <dbReference type="Proteomes" id="UP000230729"/>
    </source>
</evidence>
<name>A0A2G9ZM34_9BACT</name>
<dbReference type="EMBL" id="PCSD01000107">
    <property type="protein sequence ID" value="PIP33408.1"/>
    <property type="molecule type" value="Genomic_DNA"/>
</dbReference>
<feature type="transmembrane region" description="Helical" evidence="1">
    <location>
        <begin position="21"/>
        <end position="40"/>
    </location>
</feature>
<evidence type="ECO:0000313" key="2">
    <source>
        <dbReference type="EMBL" id="PIP33408.1"/>
    </source>
</evidence>
<sequence length="95" mass="10811">MNKEKGLIKILTSRRTFFYGHILVLFCALAVFTLATLHLYHDVYLVLTGQTNNENILLDSPPLSGELKSERLKNIVEKINLKKTAQPAKELPNIF</sequence>
<dbReference type="Proteomes" id="UP000230729">
    <property type="component" value="Unassembled WGS sequence"/>
</dbReference>
<proteinExistence type="predicted"/>
<accession>A0A2G9ZM34</accession>
<evidence type="ECO:0000256" key="1">
    <source>
        <dbReference type="SAM" id="Phobius"/>
    </source>
</evidence>